<name>A8LW52_SALAI</name>
<gene>
    <name evidence="1" type="ordered locus">Sare_4907</name>
</gene>
<dbReference type="KEGG" id="saq:Sare_4907"/>
<dbReference type="STRING" id="391037.Sare_4907"/>
<reference evidence="1" key="1">
    <citation type="submission" date="2007-10" db="EMBL/GenBank/DDBJ databases">
        <title>Complete sequence of Salinispora arenicola CNS-205.</title>
        <authorList>
            <consortium name="US DOE Joint Genome Institute"/>
            <person name="Copeland A."/>
            <person name="Lucas S."/>
            <person name="Lapidus A."/>
            <person name="Barry K."/>
            <person name="Glavina del Rio T."/>
            <person name="Dalin E."/>
            <person name="Tice H."/>
            <person name="Pitluck S."/>
            <person name="Foster B."/>
            <person name="Schmutz J."/>
            <person name="Larimer F."/>
            <person name="Land M."/>
            <person name="Hauser L."/>
            <person name="Kyrpides N."/>
            <person name="Ivanova N."/>
            <person name="Jensen P.R."/>
            <person name="Moore B.S."/>
            <person name="Penn K."/>
            <person name="Jenkins C."/>
            <person name="Udwary D."/>
            <person name="Xiang L."/>
            <person name="Gontang E."/>
            <person name="Richardson P."/>
        </authorList>
    </citation>
    <scope>NUCLEOTIDE SEQUENCE [LARGE SCALE GENOMIC DNA]</scope>
    <source>
        <strain evidence="1">CNS-205</strain>
    </source>
</reference>
<dbReference type="CAZy" id="CBM16">
    <property type="family name" value="Carbohydrate-Binding Module Family 16"/>
</dbReference>
<dbReference type="Gene3D" id="2.60.120.260">
    <property type="entry name" value="Galactose-binding domain-like"/>
    <property type="match status" value="2"/>
</dbReference>
<accession>A8LW52</accession>
<sequence length="825" mass="87032">MLVSPRSARRIPAALLLSTAVIGAAGVIAPVPSTAAVMGADTVRLLANAGFESDAGKPESWSGDLTSGAVTIVDSPVRSGRYAARLVDTSSASGVSLRSAPVAVLPGEGLTASVWLNRTSGSGGWLYLEFWRADGTRTSAFSSPAGGMSGWQQVSIQGVTPDDAVTATVLAYSSFADTATTVWDDVELVSRAPGQRRVPDAGFEEPRENPKPTEWSVYAPGGSATVANTTAAARTGVRALEMVDTSSSAEVSALSRAVPVSVGETVTVSAWAKRISGTTGTLYLEFRDAGGVRLAAVTDDVDGVSGWQQLGVTGTAPAKTTTLTVRLYSRQSSTGTTMWDDVSLQSSTDRAYDPTLAPDAVVLAVGDQRIESYSGVSRVMHPGTKDGDPAQAGVGAGVVLTGTAAGTWDANPRISGSVLREAPGYRMWYTTSSGTGLATSVDGRVWSRDGRTTTVTANGNGGVVRNPTWTPGGPQPQYFTSRSTSDFRYHALQSADGVSWTAPTDSIPINGWDVVNVTWDPATQRFVAMLKYYPVSYPSTPTGPRTVWVSTSADYKTWTAPQPAFAADHFDNELITDAGTQGVTPWSEIYGMPAIRYGDQYLGLPWVFDIINSPNPVRGDPGFDKGRQKIQLAASRDLVNWSRPNRDELVARGPEGSWDWGFNLTSTTMQTVTVGGQQQTWLYYSSFSGEHSCLAANVAAGDCRVAYGRSNIGRVIWPADRFVSFRAANDAGTVTTRPLAPAGNRLTVNFEPGGPDGSLIVEVLDRSGNPIPGYGTSDATPVTTDSLAPGAIVHWGDKATLPTDVGPLRLRFTVTNGDLYAFTVN</sequence>
<dbReference type="InterPro" id="IPR023296">
    <property type="entry name" value="Glyco_hydro_beta-prop_sf"/>
</dbReference>
<evidence type="ECO:0000313" key="1">
    <source>
        <dbReference type="EMBL" id="ABW00657.1"/>
    </source>
</evidence>
<protein>
    <submittedName>
        <fullName evidence="1">Uncharacterized protein</fullName>
    </submittedName>
</protein>
<dbReference type="AlphaFoldDB" id="A8LW52"/>
<dbReference type="SUPFAM" id="SSF75005">
    <property type="entry name" value="Arabinanase/levansucrase/invertase"/>
    <property type="match status" value="1"/>
</dbReference>
<dbReference type="eggNOG" id="COG1621">
    <property type="taxonomic scope" value="Bacteria"/>
</dbReference>
<dbReference type="EMBL" id="CP000850">
    <property type="protein sequence ID" value="ABW00657.1"/>
    <property type="molecule type" value="Genomic_DNA"/>
</dbReference>
<proteinExistence type="predicted"/>
<dbReference type="SUPFAM" id="SSF49785">
    <property type="entry name" value="Galactose-binding domain-like"/>
    <property type="match status" value="1"/>
</dbReference>
<organism evidence="1">
    <name type="scientific">Salinispora arenicola (strain CNS-205)</name>
    <dbReference type="NCBI Taxonomy" id="391037"/>
    <lineage>
        <taxon>Bacteria</taxon>
        <taxon>Bacillati</taxon>
        <taxon>Actinomycetota</taxon>
        <taxon>Actinomycetes</taxon>
        <taxon>Micromonosporales</taxon>
        <taxon>Micromonosporaceae</taxon>
        <taxon>Salinispora</taxon>
    </lineage>
</organism>
<dbReference type="Gene3D" id="2.115.10.20">
    <property type="entry name" value="Glycosyl hydrolase domain, family 43"/>
    <property type="match status" value="2"/>
</dbReference>
<dbReference type="HOGENOM" id="CLU_343182_0_0_11"/>
<dbReference type="InterPro" id="IPR008979">
    <property type="entry name" value="Galactose-bd-like_sf"/>
</dbReference>